<keyword evidence="8" id="KW-1185">Reference proteome</keyword>
<dbReference type="Gramene" id="KRH42440">
    <property type="protein sequence ID" value="KRH42440"/>
    <property type="gene ID" value="GLYMA_08G090200"/>
</dbReference>
<organism evidence="6">
    <name type="scientific">Glycine max</name>
    <name type="common">Soybean</name>
    <name type="synonym">Glycine hispida</name>
    <dbReference type="NCBI Taxonomy" id="3847"/>
    <lineage>
        <taxon>Eukaryota</taxon>
        <taxon>Viridiplantae</taxon>
        <taxon>Streptophyta</taxon>
        <taxon>Embryophyta</taxon>
        <taxon>Tracheophyta</taxon>
        <taxon>Spermatophyta</taxon>
        <taxon>Magnoliopsida</taxon>
        <taxon>eudicotyledons</taxon>
        <taxon>Gunneridae</taxon>
        <taxon>Pentapetalae</taxon>
        <taxon>rosids</taxon>
        <taxon>fabids</taxon>
        <taxon>Fabales</taxon>
        <taxon>Fabaceae</taxon>
        <taxon>Papilionoideae</taxon>
        <taxon>50 kb inversion clade</taxon>
        <taxon>NPAAA clade</taxon>
        <taxon>indigoferoid/millettioid clade</taxon>
        <taxon>Phaseoleae</taxon>
        <taxon>Glycine</taxon>
        <taxon>Glycine subgen. Soja</taxon>
    </lineage>
</organism>
<keyword evidence="3" id="KW-0347">Helicase</keyword>
<dbReference type="Gene3D" id="3.40.50.300">
    <property type="entry name" value="P-loop containing nucleotide triphosphate hydrolases"/>
    <property type="match status" value="1"/>
</dbReference>
<dbReference type="PANTHER" id="PTHR21529:SF4">
    <property type="entry name" value="TPR AND ANKYRIN REPEAT-CONTAINING PROTEIN 1"/>
    <property type="match status" value="1"/>
</dbReference>
<dbReference type="Gene3D" id="1.10.10.160">
    <property type="match status" value="1"/>
</dbReference>
<reference evidence="6" key="3">
    <citation type="submission" date="2018-07" db="EMBL/GenBank/DDBJ databases">
        <title>WGS assembly of Glycine max.</title>
        <authorList>
            <person name="Schmutz J."/>
            <person name="Cannon S."/>
            <person name="Schlueter J."/>
            <person name="Ma J."/>
            <person name="Mitros T."/>
            <person name="Nelson W."/>
            <person name="Hyten D."/>
            <person name="Song Q."/>
            <person name="Thelen J."/>
            <person name="Cheng J."/>
            <person name="Xu D."/>
            <person name="Hellsten U."/>
            <person name="May G."/>
            <person name="Yu Y."/>
            <person name="Sakurai T."/>
            <person name="Umezawa T."/>
            <person name="Bhattacharyya M."/>
            <person name="Sandhu D."/>
            <person name="Valliyodan B."/>
            <person name="Lindquist E."/>
            <person name="Peto M."/>
            <person name="Grant D."/>
            <person name="Shu S."/>
            <person name="Goodstein D."/>
            <person name="Barry K."/>
            <person name="Futrell-Griggs M."/>
            <person name="Abernathy B."/>
            <person name="Du J."/>
            <person name="Tian Z."/>
            <person name="Zhu L."/>
            <person name="Gill N."/>
            <person name="Joshi T."/>
            <person name="Libault M."/>
            <person name="Sethuraman A."/>
            <person name="Zhang X."/>
            <person name="Shinozaki K."/>
            <person name="Nguyen H."/>
            <person name="Wing R."/>
            <person name="Cregan P."/>
            <person name="Specht J."/>
            <person name="Grimwood J."/>
            <person name="Rokhsar D."/>
            <person name="Stacey G."/>
            <person name="Shoemaker R."/>
            <person name="Jackson S."/>
        </authorList>
    </citation>
    <scope>NUCLEOTIDE SEQUENCE</scope>
    <source>
        <tissue evidence="6">Callus</tissue>
    </source>
</reference>
<dbReference type="InterPro" id="IPR027417">
    <property type="entry name" value="P-loop_NTPase"/>
</dbReference>
<reference evidence="6 7" key="1">
    <citation type="journal article" date="2010" name="Nature">
        <title>Genome sequence of the palaeopolyploid soybean.</title>
        <authorList>
            <person name="Schmutz J."/>
            <person name="Cannon S.B."/>
            <person name="Schlueter J."/>
            <person name="Ma J."/>
            <person name="Mitros T."/>
            <person name="Nelson W."/>
            <person name="Hyten D.L."/>
            <person name="Song Q."/>
            <person name="Thelen J.J."/>
            <person name="Cheng J."/>
            <person name="Xu D."/>
            <person name="Hellsten U."/>
            <person name="May G.D."/>
            <person name="Yu Y."/>
            <person name="Sakurai T."/>
            <person name="Umezawa T."/>
            <person name="Bhattacharyya M.K."/>
            <person name="Sandhu D."/>
            <person name="Valliyodan B."/>
            <person name="Lindquist E."/>
            <person name="Peto M."/>
            <person name="Grant D."/>
            <person name="Shu S."/>
            <person name="Goodstein D."/>
            <person name="Barry K."/>
            <person name="Futrell-Griggs M."/>
            <person name="Abernathy B."/>
            <person name="Du J."/>
            <person name="Tian Z."/>
            <person name="Zhu L."/>
            <person name="Gill N."/>
            <person name="Joshi T."/>
            <person name="Libault M."/>
            <person name="Sethuraman A."/>
            <person name="Zhang X.-C."/>
            <person name="Shinozaki K."/>
            <person name="Nguyen H.T."/>
            <person name="Wing R.A."/>
            <person name="Cregan P."/>
            <person name="Specht J."/>
            <person name="Grimwood J."/>
            <person name="Rokhsar D."/>
            <person name="Stacey G."/>
            <person name="Shoemaker R.C."/>
            <person name="Jackson S.A."/>
        </authorList>
    </citation>
    <scope>NUCLEOTIDE SEQUENCE</scope>
    <source>
        <strain evidence="7">cv. Williams 82</strain>
        <tissue evidence="6">Callus</tissue>
    </source>
</reference>
<dbReference type="PANTHER" id="PTHR21529">
    <property type="entry name" value="MAMMARY TURMOR VIRUS RECEPTOR HOMOLOG 1, 2 MTVR1, 2"/>
    <property type="match status" value="1"/>
</dbReference>
<keyword evidence="2" id="KW-0378">Hydrolase</keyword>
<dbReference type="GO" id="GO:0016787">
    <property type="term" value="F:hydrolase activity"/>
    <property type="evidence" value="ECO:0007669"/>
    <property type="project" value="UniProtKB-KW"/>
</dbReference>
<evidence type="ECO:0000313" key="6">
    <source>
        <dbReference type="EMBL" id="KRH42440.1"/>
    </source>
</evidence>
<accession>A0A0R0IQJ0</accession>
<evidence type="ECO:0000313" key="8">
    <source>
        <dbReference type="Proteomes" id="UP000008827"/>
    </source>
</evidence>
<evidence type="ECO:0000256" key="2">
    <source>
        <dbReference type="ARBA" id="ARBA00022801"/>
    </source>
</evidence>
<proteinExistence type="predicted"/>
<gene>
    <name evidence="6" type="ORF">GLYMA_08G090200</name>
</gene>
<protein>
    <recommendedName>
        <fullName evidence="5">UvrD-like helicase ATP-binding domain-containing protein</fullName>
    </recommendedName>
</protein>
<dbReference type="PaxDb" id="3847-GLYMA08G09531.1"/>
<evidence type="ECO:0000259" key="5">
    <source>
        <dbReference type="Pfam" id="PF00580"/>
    </source>
</evidence>
<dbReference type="InterPro" id="IPR013986">
    <property type="entry name" value="DExx_box_DNA_helicase_dom_sf"/>
</dbReference>
<dbReference type="InterPro" id="IPR039904">
    <property type="entry name" value="TRANK1"/>
</dbReference>
<dbReference type="EMBL" id="CM000841">
    <property type="protein sequence ID" value="KRH42440.1"/>
    <property type="molecule type" value="Genomic_DNA"/>
</dbReference>
<dbReference type="STRING" id="3847.A0A0R0IQJ0"/>
<dbReference type="AlphaFoldDB" id="A0A0R0IQJ0"/>
<keyword evidence="1" id="KW-0547">Nucleotide-binding</keyword>
<evidence type="ECO:0000256" key="3">
    <source>
        <dbReference type="ARBA" id="ARBA00022806"/>
    </source>
</evidence>
<evidence type="ECO:0000256" key="4">
    <source>
        <dbReference type="ARBA" id="ARBA00022840"/>
    </source>
</evidence>
<evidence type="ECO:0000256" key="1">
    <source>
        <dbReference type="ARBA" id="ARBA00022741"/>
    </source>
</evidence>
<reference evidence="7" key="2">
    <citation type="submission" date="2018-02" db="UniProtKB">
        <authorList>
            <consortium name="EnsemblPlants"/>
        </authorList>
    </citation>
    <scope>IDENTIFICATION</scope>
    <source>
        <strain evidence="7">Williams 82</strain>
    </source>
</reference>
<feature type="domain" description="UvrD-like helicase ATP-binding" evidence="5">
    <location>
        <begin position="294"/>
        <end position="394"/>
    </location>
</feature>
<dbReference type="Pfam" id="PF00580">
    <property type="entry name" value="UvrD-helicase"/>
    <property type="match status" value="1"/>
</dbReference>
<dbReference type="EnsemblPlants" id="KRH42440">
    <property type="protein sequence ID" value="KRH42440"/>
    <property type="gene ID" value="GLYMA_08G090200"/>
</dbReference>
<dbReference type="Proteomes" id="UP000008827">
    <property type="component" value="Chromosome 8"/>
</dbReference>
<dbReference type="InParanoid" id="A0A0R0IQJ0"/>
<sequence length="598" mass="69320">MLRGEYVIPVSWERSVEITKFKTLDNNGNEAELGGCDQRIYVENSKVEESLLLMKFYSLSSVVYICIGSLWYRKTTVLTVKLFQKEYKHHMAVKETYGINSAAIPCLNHDKEYKENSTMNDRPVLLQLFVTVSPKLCQAVKHHVVRLKRIICGGNISAERNSIEEDIVDVDTSIQFKNTPDSFMNLPIDSYPLVITFQKFLMMLDGTVGISYLERFSDLSSDAKNLSARSVALETFIRKKEVTYDRFDSLYWLHFNSQYTKKLDSSRVFTEIISHIKGGMQGVESSDGKLSREEYLSLSENQGSSLTRPKREIIHDVYQSYEKMKNDKGDFDLADIVIYLHRRLKMNKYEGDKMHFLYIDEVQDLTMTQIALFKYVCQNVEEGFVFCGATAQTIARGLDFRFQDIKSLFYMKFVLESKGNTYNQGKTSLIYGECPVVLKCRSRKNAIVTIFGNSGHVAGKIVGFGAEKVILDVLLYNFFDSSPLKNRGRVIYEYMKEQDMLEPTEHKSYPNFRDSKHNLLSSELKQLYVAITLTRQRLWIYLCFDYWRKKGLVKFKELDDSHAQAMKVASAPEEWRLRGKKVVFIIDHYIHYAFTVMN</sequence>
<dbReference type="GO" id="GO:0005524">
    <property type="term" value="F:ATP binding"/>
    <property type="evidence" value="ECO:0007669"/>
    <property type="project" value="UniProtKB-KW"/>
</dbReference>
<dbReference type="GO" id="GO:0004386">
    <property type="term" value="F:helicase activity"/>
    <property type="evidence" value="ECO:0007669"/>
    <property type="project" value="UniProtKB-KW"/>
</dbReference>
<evidence type="ECO:0000313" key="7">
    <source>
        <dbReference type="EnsemblPlants" id="KRH42440"/>
    </source>
</evidence>
<dbReference type="InterPro" id="IPR014016">
    <property type="entry name" value="UvrD-like_ATP-bd"/>
</dbReference>
<keyword evidence="4" id="KW-0067">ATP-binding</keyword>
<dbReference type="SUPFAM" id="SSF52540">
    <property type="entry name" value="P-loop containing nucleoside triphosphate hydrolases"/>
    <property type="match status" value="1"/>
</dbReference>
<name>A0A0R0IQJ0_SOYBN</name>